<dbReference type="Proteomes" id="UP001611450">
    <property type="component" value="Unassembled WGS sequence"/>
</dbReference>
<gene>
    <name evidence="1" type="ORF">ACH47G_29695</name>
</gene>
<evidence type="ECO:0000313" key="1">
    <source>
        <dbReference type="EMBL" id="MFI2324682.1"/>
    </source>
</evidence>
<comment type="caution">
    <text evidence="1">The sequence shown here is derived from an EMBL/GenBank/DDBJ whole genome shotgun (WGS) entry which is preliminary data.</text>
</comment>
<dbReference type="EMBL" id="JBIRXV010000008">
    <property type="protein sequence ID" value="MFI2324682.1"/>
    <property type="molecule type" value="Genomic_DNA"/>
</dbReference>
<proteinExistence type="predicted"/>
<accession>A0ABW7WSE5</accession>
<protein>
    <recommendedName>
        <fullName evidence="3">DUF2750 domain-containing protein</fullName>
    </recommendedName>
</protein>
<organism evidence="1 2">
    <name type="scientific">Nocardia beijingensis</name>
    <dbReference type="NCBI Taxonomy" id="95162"/>
    <lineage>
        <taxon>Bacteria</taxon>
        <taxon>Bacillati</taxon>
        <taxon>Actinomycetota</taxon>
        <taxon>Actinomycetes</taxon>
        <taxon>Mycobacteriales</taxon>
        <taxon>Nocardiaceae</taxon>
        <taxon>Nocardia</taxon>
    </lineage>
</organism>
<sequence length="116" mass="13068">MDKPTYDELTDSIVRAGAWEGLTIRITDGIPYILERYETALIPPIAMWFTPETLLAYYRRIACDTPRGSTTTTWDWWMVLMSTHLGEAMYDLDRVGGPAVITIGEYGFTATPIGVD</sequence>
<reference evidence="1 2" key="1">
    <citation type="submission" date="2024-10" db="EMBL/GenBank/DDBJ databases">
        <title>The Natural Products Discovery Center: Release of the First 8490 Sequenced Strains for Exploring Actinobacteria Biosynthetic Diversity.</title>
        <authorList>
            <person name="Kalkreuter E."/>
            <person name="Kautsar S.A."/>
            <person name="Yang D."/>
            <person name="Bader C.D."/>
            <person name="Teijaro C.N."/>
            <person name="Fluegel L."/>
            <person name="Davis C.M."/>
            <person name="Simpson J.R."/>
            <person name="Lauterbach L."/>
            <person name="Steele A.D."/>
            <person name="Gui C."/>
            <person name="Meng S."/>
            <person name="Li G."/>
            <person name="Viehrig K."/>
            <person name="Ye F."/>
            <person name="Su P."/>
            <person name="Kiefer A.F."/>
            <person name="Nichols A."/>
            <person name="Cepeda A.J."/>
            <person name="Yan W."/>
            <person name="Fan B."/>
            <person name="Jiang Y."/>
            <person name="Adhikari A."/>
            <person name="Zheng C.-J."/>
            <person name="Schuster L."/>
            <person name="Cowan T.M."/>
            <person name="Smanski M.J."/>
            <person name="Chevrette M.G."/>
            <person name="De Carvalho L.P.S."/>
            <person name="Shen B."/>
        </authorList>
    </citation>
    <scope>NUCLEOTIDE SEQUENCE [LARGE SCALE GENOMIC DNA]</scope>
    <source>
        <strain evidence="1 2">NPDC019626</strain>
    </source>
</reference>
<evidence type="ECO:0000313" key="2">
    <source>
        <dbReference type="Proteomes" id="UP001611450"/>
    </source>
</evidence>
<dbReference type="RefSeq" id="WP_396946697.1">
    <property type="nucleotide sequence ID" value="NZ_JBIRXV010000008.1"/>
</dbReference>
<name>A0ABW7WSE5_9NOCA</name>
<keyword evidence="2" id="KW-1185">Reference proteome</keyword>
<evidence type="ECO:0008006" key="3">
    <source>
        <dbReference type="Google" id="ProtNLM"/>
    </source>
</evidence>